<name>A0A0F9I4X7_9ZZZZ</name>
<sequence length="93" mass="10294">MPDKTDPGRTQSYPVMIGYAIRDICKQLATHPDRPTDLDITITRLCRAFLLVYNAQTSARAFIAQHPHIPTLGDPIELDAELYAILTGKNADG</sequence>
<organism evidence="1">
    <name type="scientific">marine sediment metagenome</name>
    <dbReference type="NCBI Taxonomy" id="412755"/>
    <lineage>
        <taxon>unclassified sequences</taxon>
        <taxon>metagenomes</taxon>
        <taxon>ecological metagenomes</taxon>
    </lineage>
</organism>
<protein>
    <submittedName>
        <fullName evidence="1">Uncharacterized protein</fullName>
    </submittedName>
</protein>
<dbReference type="EMBL" id="LAZR01015081">
    <property type="protein sequence ID" value="KKM14729.1"/>
    <property type="molecule type" value="Genomic_DNA"/>
</dbReference>
<comment type="caution">
    <text evidence="1">The sequence shown here is derived from an EMBL/GenBank/DDBJ whole genome shotgun (WGS) entry which is preliminary data.</text>
</comment>
<reference evidence="1" key="1">
    <citation type="journal article" date="2015" name="Nature">
        <title>Complex archaea that bridge the gap between prokaryotes and eukaryotes.</title>
        <authorList>
            <person name="Spang A."/>
            <person name="Saw J.H."/>
            <person name="Jorgensen S.L."/>
            <person name="Zaremba-Niedzwiedzka K."/>
            <person name="Martijn J."/>
            <person name="Lind A.E."/>
            <person name="van Eijk R."/>
            <person name="Schleper C."/>
            <person name="Guy L."/>
            <person name="Ettema T.J."/>
        </authorList>
    </citation>
    <scope>NUCLEOTIDE SEQUENCE</scope>
</reference>
<proteinExistence type="predicted"/>
<accession>A0A0F9I4X7</accession>
<gene>
    <name evidence="1" type="ORF">LCGC14_1703240</name>
</gene>
<dbReference type="AlphaFoldDB" id="A0A0F9I4X7"/>
<evidence type="ECO:0000313" key="1">
    <source>
        <dbReference type="EMBL" id="KKM14729.1"/>
    </source>
</evidence>